<keyword evidence="3" id="KW-1185">Reference proteome</keyword>
<proteinExistence type="predicted"/>
<dbReference type="EMBL" id="JADBGF010000001">
    <property type="protein sequence ID" value="MBE1595202.1"/>
    <property type="molecule type" value="Genomic_DNA"/>
</dbReference>
<gene>
    <name evidence="2" type="ORF">H4687_001331</name>
</gene>
<feature type="region of interest" description="Disordered" evidence="1">
    <location>
        <begin position="1"/>
        <end position="51"/>
    </location>
</feature>
<dbReference type="AlphaFoldDB" id="A0A8I0P1E7"/>
<comment type="caution">
    <text evidence="2">The sequence shown here is derived from an EMBL/GenBank/DDBJ whole genome shotgun (WGS) entry which is preliminary data.</text>
</comment>
<reference evidence="2 3" key="1">
    <citation type="submission" date="2020-10" db="EMBL/GenBank/DDBJ databases">
        <title>Sequencing the genomes of 1000 actinobacteria strains.</title>
        <authorList>
            <person name="Klenk H.-P."/>
        </authorList>
    </citation>
    <scope>NUCLEOTIDE SEQUENCE [LARGE SCALE GENOMIC DNA]</scope>
    <source>
        <strain evidence="2 3">DSM 41803</strain>
    </source>
</reference>
<evidence type="ECO:0000256" key="1">
    <source>
        <dbReference type="SAM" id="MobiDB-lite"/>
    </source>
</evidence>
<organism evidence="2 3">
    <name type="scientific">Streptomyces stelliscabiei</name>
    <dbReference type="NCBI Taxonomy" id="146820"/>
    <lineage>
        <taxon>Bacteria</taxon>
        <taxon>Bacillati</taxon>
        <taxon>Actinomycetota</taxon>
        <taxon>Actinomycetes</taxon>
        <taxon>Kitasatosporales</taxon>
        <taxon>Streptomycetaceae</taxon>
        <taxon>Streptomyces</taxon>
    </lineage>
</organism>
<evidence type="ECO:0000313" key="3">
    <source>
        <dbReference type="Proteomes" id="UP000629287"/>
    </source>
</evidence>
<accession>A0A8I0P1E7</accession>
<sequence length="51" mass="5065">MPAQGDGSSGTLSEPEKPDRTGPQGNVAVSGLPLKSPRRASPHLCGATGPP</sequence>
<protein>
    <submittedName>
        <fullName evidence="2">Uncharacterized protein</fullName>
    </submittedName>
</protein>
<evidence type="ECO:0000313" key="2">
    <source>
        <dbReference type="EMBL" id="MBE1595202.1"/>
    </source>
</evidence>
<dbReference type="Proteomes" id="UP000629287">
    <property type="component" value="Unassembled WGS sequence"/>
</dbReference>
<name>A0A8I0P1E7_9ACTN</name>